<dbReference type="InterPro" id="IPR005162">
    <property type="entry name" value="Retrotrans_gag_dom"/>
</dbReference>
<feature type="domain" description="CCHC-type" evidence="3">
    <location>
        <begin position="310"/>
        <end position="325"/>
    </location>
</feature>
<evidence type="ECO:0000256" key="2">
    <source>
        <dbReference type="SAM" id="MobiDB-lite"/>
    </source>
</evidence>
<keyword evidence="1" id="KW-0863">Zinc-finger</keyword>
<evidence type="ECO:0000259" key="3">
    <source>
        <dbReference type="PROSITE" id="PS50158"/>
    </source>
</evidence>
<dbReference type="InterPro" id="IPR043128">
    <property type="entry name" value="Rev_trsase/Diguanyl_cyclase"/>
</dbReference>
<dbReference type="PANTHER" id="PTHR15503:SF45">
    <property type="entry name" value="RNA-DIRECTED DNA POLYMERASE HOMOLOG"/>
    <property type="match status" value="1"/>
</dbReference>
<keyword evidence="1" id="KW-0479">Metal-binding</keyword>
<feature type="compositionally biased region" description="Low complexity" evidence="2">
    <location>
        <begin position="8"/>
        <end position="20"/>
    </location>
</feature>
<comment type="caution">
    <text evidence="4">The sequence shown here is derived from an EMBL/GenBank/DDBJ whole genome shotgun (WGS) entry which is preliminary data.</text>
</comment>
<dbReference type="SUPFAM" id="SSF57756">
    <property type="entry name" value="Retrovirus zinc finger-like domains"/>
    <property type="match status" value="1"/>
</dbReference>
<feature type="compositionally biased region" description="Low complexity" evidence="2">
    <location>
        <begin position="331"/>
        <end position="340"/>
    </location>
</feature>
<feature type="region of interest" description="Disordered" evidence="2">
    <location>
        <begin position="319"/>
        <end position="343"/>
    </location>
</feature>
<keyword evidence="4" id="KW-0548">Nucleotidyltransferase</keyword>
<keyword evidence="4" id="KW-0808">Transferase</keyword>
<reference evidence="4" key="2">
    <citation type="submission" date="2022-01" db="EMBL/GenBank/DDBJ databases">
        <authorList>
            <person name="Yamashiro T."/>
            <person name="Shiraishi A."/>
            <person name="Satake H."/>
            <person name="Nakayama K."/>
        </authorList>
    </citation>
    <scope>NUCLEOTIDE SEQUENCE</scope>
</reference>
<dbReference type="Gene3D" id="3.10.10.10">
    <property type="entry name" value="HIV Type 1 Reverse Transcriptase, subunit A, domain 1"/>
    <property type="match status" value="1"/>
</dbReference>
<proteinExistence type="predicted"/>
<organism evidence="4 5">
    <name type="scientific">Tanacetum coccineum</name>
    <dbReference type="NCBI Taxonomy" id="301880"/>
    <lineage>
        <taxon>Eukaryota</taxon>
        <taxon>Viridiplantae</taxon>
        <taxon>Streptophyta</taxon>
        <taxon>Embryophyta</taxon>
        <taxon>Tracheophyta</taxon>
        <taxon>Spermatophyta</taxon>
        <taxon>Magnoliopsida</taxon>
        <taxon>eudicotyledons</taxon>
        <taxon>Gunneridae</taxon>
        <taxon>Pentapetalae</taxon>
        <taxon>asterids</taxon>
        <taxon>campanulids</taxon>
        <taxon>Asterales</taxon>
        <taxon>Asteraceae</taxon>
        <taxon>Asteroideae</taxon>
        <taxon>Anthemideae</taxon>
        <taxon>Anthemidinae</taxon>
        <taxon>Tanacetum</taxon>
    </lineage>
</organism>
<feature type="domain" description="CCHC-type" evidence="3">
    <location>
        <begin position="353"/>
        <end position="368"/>
    </location>
</feature>
<dbReference type="InterPro" id="IPR036875">
    <property type="entry name" value="Znf_CCHC_sf"/>
</dbReference>
<dbReference type="SMART" id="SM00343">
    <property type="entry name" value="ZnF_C2HC"/>
    <property type="match status" value="2"/>
</dbReference>
<feature type="compositionally biased region" description="Polar residues" evidence="2">
    <location>
        <begin position="261"/>
        <end position="271"/>
    </location>
</feature>
<keyword evidence="1" id="KW-0862">Zinc</keyword>
<dbReference type="InterPro" id="IPR001878">
    <property type="entry name" value="Znf_CCHC"/>
</dbReference>
<sequence length="580" mass="65243">MPPRRTTRATPATTTTPTTTVTDAQLQALIDQGVAAALAERDASRSRDGDNSHGSGTGGRRQVPTPRECTYTDFLKCQPMNFKGTEGVVGLTQWVEKMESVFLISSCTITSQVKFASCTLQGSALTWWNSHVRAVGQDVAYAMPWTALKRMITDKYCPRGEIKKLESEYWNLKVRGTDLMTYNQRFQELALMCDRMFPEESAKVERYVGGLPDMIHGSVKASKPQSMQEAIEFATEMMDKKMLTAAERQAENKRKFEDTSRNNQNQQQPFKRNNVARAYTAGPGDKKPYGGTKPLCAKCNYHHDGPCTQKCTNCKKTGHSARDCKVRPTANNNNNNNNNNQRTQGINPRVITCFECGVQGHFRNNCPKLKNGNQGNRAGNGNAVARAYVVGSAGTNPNSNVVTAQVTMKKAEDKSKEKQLEDVPIVQDFPEVFPEDFPGIPPTRQVEFQIDLILVLAHSSPWVALVLFVKKKDGSFWMCIDYRELNKLTVKNRYPLPRIDDLFDQLQGSSIKLKRSTLRLGYHQLRFPDEDLMYRQLPPEDSVEGILKDRQADEQAHQKKTCLNGVTRQRQHFSDKAEVV</sequence>
<dbReference type="InterPro" id="IPR043502">
    <property type="entry name" value="DNA/RNA_pol_sf"/>
</dbReference>
<name>A0ABQ5I8I5_9ASTR</name>
<evidence type="ECO:0000256" key="1">
    <source>
        <dbReference type="PROSITE-ProRule" id="PRU00047"/>
    </source>
</evidence>
<feature type="region of interest" description="Disordered" evidence="2">
    <location>
        <begin position="37"/>
        <end position="66"/>
    </location>
</feature>
<dbReference type="GO" id="GO:0003964">
    <property type="term" value="F:RNA-directed DNA polymerase activity"/>
    <property type="evidence" value="ECO:0007669"/>
    <property type="project" value="UniProtKB-KW"/>
</dbReference>
<dbReference type="Gene3D" id="3.30.70.270">
    <property type="match status" value="1"/>
</dbReference>
<gene>
    <name evidence="4" type="ORF">Tco_1091929</name>
</gene>
<keyword evidence="5" id="KW-1185">Reference proteome</keyword>
<evidence type="ECO:0000313" key="5">
    <source>
        <dbReference type="Proteomes" id="UP001151760"/>
    </source>
</evidence>
<dbReference type="InterPro" id="IPR032567">
    <property type="entry name" value="RTL1-rel"/>
</dbReference>
<reference evidence="4" key="1">
    <citation type="journal article" date="2022" name="Int. J. Mol. Sci.">
        <title>Draft Genome of Tanacetum Coccineum: Genomic Comparison of Closely Related Tanacetum-Family Plants.</title>
        <authorList>
            <person name="Yamashiro T."/>
            <person name="Shiraishi A."/>
            <person name="Nakayama K."/>
            <person name="Satake H."/>
        </authorList>
    </citation>
    <scope>NUCLEOTIDE SEQUENCE</scope>
</reference>
<protein>
    <submittedName>
        <fullName evidence="4">Reverse transcriptase domain-containing protein</fullName>
    </submittedName>
</protein>
<dbReference type="Proteomes" id="UP001151760">
    <property type="component" value="Unassembled WGS sequence"/>
</dbReference>
<dbReference type="Pfam" id="PF00098">
    <property type="entry name" value="zf-CCHC"/>
    <property type="match status" value="2"/>
</dbReference>
<dbReference type="Gene3D" id="4.10.60.10">
    <property type="entry name" value="Zinc finger, CCHC-type"/>
    <property type="match status" value="1"/>
</dbReference>
<evidence type="ECO:0000313" key="4">
    <source>
        <dbReference type="EMBL" id="GJT96411.1"/>
    </source>
</evidence>
<dbReference type="EMBL" id="BQNB010020479">
    <property type="protein sequence ID" value="GJT96411.1"/>
    <property type="molecule type" value="Genomic_DNA"/>
</dbReference>
<feature type="compositionally biased region" description="Basic and acidic residues" evidence="2">
    <location>
        <begin position="246"/>
        <end position="260"/>
    </location>
</feature>
<dbReference type="PANTHER" id="PTHR15503">
    <property type="entry name" value="LDOC1 RELATED"/>
    <property type="match status" value="1"/>
</dbReference>
<dbReference type="PROSITE" id="PS50158">
    <property type="entry name" value="ZF_CCHC"/>
    <property type="match status" value="2"/>
</dbReference>
<feature type="compositionally biased region" description="Basic and acidic residues" evidence="2">
    <location>
        <begin position="39"/>
        <end position="51"/>
    </location>
</feature>
<dbReference type="Pfam" id="PF03732">
    <property type="entry name" value="Retrotrans_gag"/>
    <property type="match status" value="1"/>
</dbReference>
<feature type="region of interest" description="Disordered" evidence="2">
    <location>
        <begin position="246"/>
        <end position="287"/>
    </location>
</feature>
<keyword evidence="4" id="KW-0695">RNA-directed DNA polymerase</keyword>
<feature type="region of interest" description="Disordered" evidence="2">
    <location>
        <begin position="1"/>
        <end position="20"/>
    </location>
</feature>
<accession>A0ABQ5I8I5</accession>
<dbReference type="SUPFAM" id="SSF56672">
    <property type="entry name" value="DNA/RNA polymerases"/>
    <property type="match status" value="1"/>
</dbReference>